<feature type="repeat" description="WD" evidence="4">
    <location>
        <begin position="94"/>
        <end position="135"/>
    </location>
</feature>
<evidence type="ECO:0000256" key="3">
    <source>
        <dbReference type="ARBA" id="ARBA00037984"/>
    </source>
</evidence>
<evidence type="ECO:0000256" key="5">
    <source>
        <dbReference type="SAM" id="MobiDB-lite"/>
    </source>
</evidence>
<dbReference type="Gene3D" id="2.130.10.10">
    <property type="entry name" value="YVTN repeat-like/Quinoprotein amine dehydrogenase"/>
    <property type="match status" value="3"/>
</dbReference>
<sequence>MEDPSLQIHFKGHKDSITCVDFNPTGKQLASCSMDACLMIWNIKPQTRAYKFSGHKDAVFCVRFSPTGELILTASRDKTVKLWIPSIKGESITFRAHTAAVRWVDVSADDSRICTASSDKSVKVWSLHRQKFLFSLNQHVNWVRCCRFSPDSRLIISSSDDKTIKLWDTETQGCVHTFQEAGGFASHLDFHPNGNCFASGSTNCTVKLWDLRMNRLLQHYDDHTGPVHKVACHPNGHVLLSASEDSTLKIFDLLEGRPLFTLQGHQGPITAAAFSASGDHFASGGSDEQVFLWRTNGCARITTNIPDNSSHPIHTTSNPDSSISRDKSIQINSHLICPKSDPQVTSSEVHEKAEKPSFATSEAAVDFHETTNSGAQNPTTSVKCHFPPDFRTHSGVISSMTLPLTSNVNFLQANSKTASGLESERQNVPPPLSTTLEHIVSQLDILTQLTPYMLTYMKVPNVPFHFWNNVSLFWRINERIEFKVVNIVLLQLGHI</sequence>
<evidence type="ECO:0000313" key="6">
    <source>
        <dbReference type="Proteomes" id="UP000050791"/>
    </source>
</evidence>
<dbReference type="InterPro" id="IPR019775">
    <property type="entry name" value="WD40_repeat_CS"/>
</dbReference>
<feature type="repeat" description="WD" evidence="4">
    <location>
        <begin position="188"/>
        <end position="219"/>
    </location>
</feature>
<evidence type="ECO:0000256" key="1">
    <source>
        <dbReference type="ARBA" id="ARBA00022574"/>
    </source>
</evidence>
<dbReference type="Pfam" id="PF00400">
    <property type="entry name" value="WD40"/>
    <property type="match status" value="7"/>
</dbReference>
<evidence type="ECO:0000313" key="7">
    <source>
        <dbReference type="WBParaSite" id="SMTH1_42950.3"/>
    </source>
</evidence>
<dbReference type="Proteomes" id="UP000050791">
    <property type="component" value="Unassembled WGS sequence"/>
</dbReference>
<proteinExistence type="inferred from homology"/>
<dbReference type="InterPro" id="IPR015943">
    <property type="entry name" value="WD40/YVTN_repeat-like_dom_sf"/>
</dbReference>
<dbReference type="InterPro" id="IPR050505">
    <property type="entry name" value="WDR55/POC1"/>
</dbReference>
<name>A0AA85BBH4_9TREM</name>
<dbReference type="PANTHER" id="PTHR44019">
    <property type="entry name" value="WD REPEAT-CONTAINING PROTEIN 55"/>
    <property type="match status" value="1"/>
</dbReference>
<feature type="repeat" description="WD" evidence="4">
    <location>
        <begin position="52"/>
        <end position="83"/>
    </location>
</feature>
<organism evidence="6 7">
    <name type="scientific">Schistosoma mattheei</name>
    <dbReference type="NCBI Taxonomy" id="31246"/>
    <lineage>
        <taxon>Eukaryota</taxon>
        <taxon>Metazoa</taxon>
        <taxon>Spiralia</taxon>
        <taxon>Lophotrochozoa</taxon>
        <taxon>Platyhelminthes</taxon>
        <taxon>Trematoda</taxon>
        <taxon>Digenea</taxon>
        <taxon>Strigeidida</taxon>
        <taxon>Schistosomatoidea</taxon>
        <taxon>Schistosomatidae</taxon>
        <taxon>Schistosoma</taxon>
    </lineage>
</organism>
<dbReference type="PROSITE" id="PS00678">
    <property type="entry name" value="WD_REPEATS_1"/>
    <property type="match status" value="2"/>
</dbReference>
<keyword evidence="2" id="KW-0677">Repeat</keyword>
<protein>
    <recommendedName>
        <fullName evidence="8">WD_REPEATS_REGION domain-containing protein</fullName>
    </recommendedName>
</protein>
<dbReference type="GO" id="GO:0060271">
    <property type="term" value="P:cilium assembly"/>
    <property type="evidence" value="ECO:0007669"/>
    <property type="project" value="TreeGrafter"/>
</dbReference>
<feature type="repeat" description="WD" evidence="4">
    <location>
        <begin position="220"/>
        <end position="261"/>
    </location>
</feature>
<feature type="repeat" description="WD" evidence="4">
    <location>
        <begin position="10"/>
        <end position="51"/>
    </location>
</feature>
<evidence type="ECO:0008006" key="8">
    <source>
        <dbReference type="Google" id="ProtNLM"/>
    </source>
</evidence>
<keyword evidence="1 4" id="KW-0853">WD repeat</keyword>
<dbReference type="InterPro" id="IPR036322">
    <property type="entry name" value="WD40_repeat_dom_sf"/>
</dbReference>
<dbReference type="SMART" id="SM00320">
    <property type="entry name" value="WD40"/>
    <property type="match status" value="7"/>
</dbReference>
<dbReference type="PROSITE" id="PS50082">
    <property type="entry name" value="WD_REPEATS_2"/>
    <property type="match status" value="7"/>
</dbReference>
<dbReference type="InterPro" id="IPR020472">
    <property type="entry name" value="WD40_PAC1"/>
</dbReference>
<feature type="compositionally biased region" description="Polar residues" evidence="5">
    <location>
        <begin position="303"/>
        <end position="322"/>
    </location>
</feature>
<dbReference type="PANTHER" id="PTHR44019:SF8">
    <property type="entry name" value="POC1 CENTRIOLAR PROTEIN HOMOLOG"/>
    <property type="match status" value="1"/>
</dbReference>
<dbReference type="PRINTS" id="PR00320">
    <property type="entry name" value="GPROTEINBRPT"/>
</dbReference>
<dbReference type="InterPro" id="IPR001680">
    <property type="entry name" value="WD40_rpt"/>
</dbReference>
<reference evidence="7" key="1">
    <citation type="submission" date="2023-11" db="UniProtKB">
        <authorList>
            <consortium name="WormBaseParasite"/>
        </authorList>
    </citation>
    <scope>IDENTIFICATION</scope>
</reference>
<dbReference type="GO" id="GO:0005814">
    <property type="term" value="C:centriole"/>
    <property type="evidence" value="ECO:0007669"/>
    <property type="project" value="TreeGrafter"/>
</dbReference>
<evidence type="ECO:0000256" key="2">
    <source>
        <dbReference type="ARBA" id="ARBA00022737"/>
    </source>
</evidence>
<dbReference type="SUPFAM" id="SSF50978">
    <property type="entry name" value="WD40 repeat-like"/>
    <property type="match status" value="1"/>
</dbReference>
<feature type="region of interest" description="Disordered" evidence="5">
    <location>
        <begin position="303"/>
        <end position="360"/>
    </location>
</feature>
<dbReference type="CDD" id="cd00200">
    <property type="entry name" value="WD40"/>
    <property type="match status" value="1"/>
</dbReference>
<evidence type="ECO:0000256" key="4">
    <source>
        <dbReference type="PROSITE-ProRule" id="PRU00221"/>
    </source>
</evidence>
<comment type="similarity">
    <text evidence="3">Belongs to the WD repeat POC1 family.</text>
</comment>
<dbReference type="PROSITE" id="PS50294">
    <property type="entry name" value="WD_REPEATS_REGION"/>
    <property type="match status" value="6"/>
</dbReference>
<feature type="repeat" description="WD" evidence="4">
    <location>
        <begin position="136"/>
        <end position="177"/>
    </location>
</feature>
<dbReference type="AlphaFoldDB" id="A0AA85BBH4"/>
<dbReference type="WBParaSite" id="SMTH1_42950.3">
    <property type="protein sequence ID" value="SMTH1_42950.3"/>
    <property type="gene ID" value="SMTH1_42950"/>
</dbReference>
<accession>A0AA85BBH4</accession>
<dbReference type="GO" id="GO:0036064">
    <property type="term" value="C:ciliary basal body"/>
    <property type="evidence" value="ECO:0007669"/>
    <property type="project" value="TreeGrafter"/>
</dbReference>
<feature type="repeat" description="WD" evidence="4">
    <location>
        <begin position="262"/>
        <end position="303"/>
    </location>
</feature>